<dbReference type="EMBL" id="BJUU01000021">
    <property type="protein sequence ID" value="GEK81158.1"/>
    <property type="molecule type" value="Genomic_DNA"/>
</dbReference>
<sequence>MRRHAPLPPTYDDAPFRVVDALNDGVTKGRLRGTDLEVPFRRVRSAPITDVHGLASAYATVIPPHHAFAGLTAGRLWGLPIAQAWARAEPLVIARPNRSAPGYARGTRQIAYDATRLSRTLLGGLPVLEPLPTALTLARELSHEALVQVLDALLTPSRWYPGLKVPREPERGHVTLEEIDAFLVACRGLTGVPALRAAATDARVGVDSRFETVTRLLIVEAGLPEPVVHPLVVADGIDHHPDLAYPELRIAIEYEGDGHRDERQWHVDIERYARLEAVGWTTVRVTRDHLARRGAHFVARIRRAIALRER</sequence>
<dbReference type="Gene3D" id="3.40.960.10">
    <property type="entry name" value="VSR Endonuclease"/>
    <property type="match status" value="1"/>
</dbReference>
<evidence type="ECO:0008006" key="3">
    <source>
        <dbReference type="Google" id="ProtNLM"/>
    </source>
</evidence>
<comment type="caution">
    <text evidence="1">The sequence shown here is derived from an EMBL/GenBank/DDBJ whole genome shotgun (WGS) entry which is preliminary data.</text>
</comment>
<dbReference type="AlphaFoldDB" id="A0AA87RLB9"/>
<evidence type="ECO:0000313" key="1">
    <source>
        <dbReference type="EMBL" id="GEK81158.1"/>
    </source>
</evidence>
<name>A0AA87RLB9_9MICO</name>
<dbReference type="SUPFAM" id="SSF52980">
    <property type="entry name" value="Restriction endonuclease-like"/>
    <property type="match status" value="1"/>
</dbReference>
<proteinExistence type="predicted"/>
<organism evidence="1 2">
    <name type="scientific">Agrococcus baldri</name>
    <dbReference type="NCBI Taxonomy" id="153730"/>
    <lineage>
        <taxon>Bacteria</taxon>
        <taxon>Bacillati</taxon>
        <taxon>Actinomycetota</taxon>
        <taxon>Actinomycetes</taxon>
        <taxon>Micrococcales</taxon>
        <taxon>Microbacteriaceae</taxon>
        <taxon>Agrococcus</taxon>
    </lineage>
</organism>
<accession>A0AA87RLB9</accession>
<protein>
    <recommendedName>
        <fullName evidence="3">DUF559 domain-containing protein</fullName>
    </recommendedName>
</protein>
<evidence type="ECO:0000313" key="2">
    <source>
        <dbReference type="Proteomes" id="UP000321749"/>
    </source>
</evidence>
<gene>
    <name evidence="1" type="ORF">ABA31_25090</name>
</gene>
<dbReference type="InterPro" id="IPR011335">
    <property type="entry name" value="Restrct_endonuc-II-like"/>
</dbReference>
<keyword evidence="2" id="KW-1185">Reference proteome</keyword>
<reference evidence="1 2" key="1">
    <citation type="submission" date="2019-07" db="EMBL/GenBank/DDBJ databases">
        <title>Whole genome shotgun sequence of Agrococcus baldri NBRC 103055.</title>
        <authorList>
            <person name="Hosoyama A."/>
            <person name="Uohara A."/>
            <person name="Ohji S."/>
            <person name="Ichikawa N."/>
        </authorList>
    </citation>
    <scope>NUCLEOTIDE SEQUENCE [LARGE SCALE GENOMIC DNA]</scope>
    <source>
        <strain evidence="1 2">NBRC 103055</strain>
    </source>
</reference>
<dbReference type="Proteomes" id="UP000321749">
    <property type="component" value="Unassembled WGS sequence"/>
</dbReference>